<keyword evidence="2" id="KW-1185">Reference proteome</keyword>
<dbReference type="EMBL" id="JBDPZC010000006">
    <property type="protein sequence ID" value="MEO3713960.1"/>
    <property type="molecule type" value="Genomic_DNA"/>
</dbReference>
<reference evidence="1 2" key="1">
    <citation type="submission" date="2024-05" db="EMBL/GenBank/DDBJ databases">
        <title>Roseateles sp. 2.12 16S ribosomal RNA gene Genome sequencing and assembly.</title>
        <authorList>
            <person name="Woo H."/>
        </authorList>
    </citation>
    <scope>NUCLEOTIDE SEQUENCE [LARGE SCALE GENOMIC DNA]</scope>
    <source>
        <strain evidence="1 2">2.12</strain>
    </source>
</reference>
<accession>A0ABV0GFZ1</accession>
<comment type="caution">
    <text evidence="1">The sequence shown here is derived from an EMBL/GenBank/DDBJ whole genome shotgun (WGS) entry which is preliminary data.</text>
</comment>
<evidence type="ECO:0000313" key="1">
    <source>
        <dbReference type="EMBL" id="MEO3713960.1"/>
    </source>
</evidence>
<dbReference type="Proteomes" id="UP001462640">
    <property type="component" value="Unassembled WGS sequence"/>
</dbReference>
<gene>
    <name evidence="1" type="ORF">ABDJ40_14440</name>
</gene>
<proteinExistence type="predicted"/>
<evidence type="ECO:0000313" key="2">
    <source>
        <dbReference type="Proteomes" id="UP001462640"/>
    </source>
</evidence>
<name>A0ABV0GFZ1_9BURK</name>
<sequence>MTMQLVDATPLKTGSTLGSLVDMVHLNFEIGRLVVTLNFEVGKKTTTVKFEDVVGFRVLDEGDLLEYWPACSSDNGWLFLVNGNGWFEQETIRSGFLHERGGVVTEYFVATQNCCVSVLAGSPPTVDEARYEGLTMAR</sequence>
<organism evidence="1 2">
    <name type="scientific">Roseateles flavus</name>
    <dbReference type="NCBI Taxonomy" id="3149041"/>
    <lineage>
        <taxon>Bacteria</taxon>
        <taxon>Pseudomonadati</taxon>
        <taxon>Pseudomonadota</taxon>
        <taxon>Betaproteobacteria</taxon>
        <taxon>Burkholderiales</taxon>
        <taxon>Sphaerotilaceae</taxon>
        <taxon>Roseateles</taxon>
    </lineage>
</organism>
<dbReference type="RefSeq" id="WP_347610833.1">
    <property type="nucleotide sequence ID" value="NZ_JBDPZC010000006.1"/>
</dbReference>
<protein>
    <submittedName>
        <fullName evidence="1">Uncharacterized protein</fullName>
    </submittedName>
</protein>